<accession>A0A6J4VJV0</accession>
<reference evidence="1" key="1">
    <citation type="submission" date="2020-02" db="EMBL/GenBank/DDBJ databases">
        <authorList>
            <person name="Meier V. D."/>
        </authorList>
    </citation>
    <scope>NUCLEOTIDE SEQUENCE</scope>
    <source>
        <strain evidence="1">AVDCRST_MAG88</strain>
    </source>
</reference>
<dbReference type="AlphaFoldDB" id="A0A6J4VJV0"/>
<feature type="non-terminal residue" evidence="1">
    <location>
        <position position="1"/>
    </location>
</feature>
<dbReference type="EMBL" id="CADCWM010000815">
    <property type="protein sequence ID" value="CAA9581543.1"/>
    <property type="molecule type" value="Genomic_DNA"/>
</dbReference>
<sequence length="111" mass="11985">AITDYELRRELLRAGKRAGIRALGALRIAVGYLLLTDEALLQAADFWATARRTGLPTADRLALDADMILAAQAATVDTSAWGMLGADVIIATMNVGHLARFTSAMEWQDIL</sequence>
<evidence type="ECO:0000313" key="1">
    <source>
        <dbReference type="EMBL" id="CAA9581543.1"/>
    </source>
</evidence>
<protein>
    <recommendedName>
        <fullName evidence="2">PIN domain-containing protein</fullName>
    </recommendedName>
</protein>
<name>A0A6J4VJV0_9BACT</name>
<proteinExistence type="predicted"/>
<gene>
    <name evidence="1" type="ORF">AVDCRST_MAG88-3400</name>
</gene>
<organism evidence="1">
    <name type="scientific">uncultured Thermomicrobiales bacterium</name>
    <dbReference type="NCBI Taxonomy" id="1645740"/>
    <lineage>
        <taxon>Bacteria</taxon>
        <taxon>Pseudomonadati</taxon>
        <taxon>Thermomicrobiota</taxon>
        <taxon>Thermomicrobia</taxon>
        <taxon>Thermomicrobiales</taxon>
        <taxon>environmental samples</taxon>
    </lineage>
</organism>
<evidence type="ECO:0008006" key="2">
    <source>
        <dbReference type="Google" id="ProtNLM"/>
    </source>
</evidence>
<dbReference type="Gene3D" id="3.40.50.1010">
    <property type="entry name" value="5'-nuclease"/>
    <property type="match status" value="1"/>
</dbReference>